<dbReference type="GO" id="GO:0003887">
    <property type="term" value="F:DNA-directed DNA polymerase activity"/>
    <property type="evidence" value="ECO:0007669"/>
    <property type="project" value="UniProtKB-EC"/>
</dbReference>
<keyword evidence="4" id="KW-1185">Reference proteome</keyword>
<keyword evidence="3" id="KW-0808">Transferase</keyword>
<dbReference type="InterPro" id="IPR003511">
    <property type="entry name" value="HORMA_dom"/>
</dbReference>
<evidence type="ECO:0000256" key="1">
    <source>
        <dbReference type="ARBA" id="ARBA00010348"/>
    </source>
</evidence>
<dbReference type="PANTHER" id="PTHR11842:SF10">
    <property type="entry name" value="MITOTIC SPINDLE ASSEMBLY CHECKPOINT PROTEIN MAD2B"/>
    <property type="match status" value="1"/>
</dbReference>
<evidence type="ECO:0000313" key="3">
    <source>
        <dbReference type="EMBL" id="KAL2912814.1"/>
    </source>
</evidence>
<dbReference type="EMBL" id="JADGIZ020000057">
    <property type="protein sequence ID" value="KAL2912814.1"/>
    <property type="molecule type" value="Genomic_DNA"/>
</dbReference>
<organism evidence="3 4">
    <name type="scientific">Polyrhizophydium stewartii</name>
    <dbReference type="NCBI Taxonomy" id="2732419"/>
    <lineage>
        <taxon>Eukaryota</taxon>
        <taxon>Fungi</taxon>
        <taxon>Fungi incertae sedis</taxon>
        <taxon>Chytridiomycota</taxon>
        <taxon>Chytridiomycota incertae sedis</taxon>
        <taxon>Chytridiomycetes</taxon>
        <taxon>Rhizophydiales</taxon>
        <taxon>Rhizophydiales incertae sedis</taxon>
        <taxon>Polyrhizophydium</taxon>
    </lineage>
</organism>
<keyword evidence="3" id="KW-0548">Nucleotidyltransferase</keyword>
<dbReference type="PANTHER" id="PTHR11842">
    <property type="entry name" value="MITOTIC SPINDLE ASSEMBLY CHECKPOINT PROTEIN MAD2"/>
    <property type="match status" value="1"/>
</dbReference>
<dbReference type="Proteomes" id="UP001527925">
    <property type="component" value="Unassembled WGS sequence"/>
</dbReference>
<sequence>MSSVGRRGRPETTPLAVGVALDFVQTAVHCMLRQRGVYPPELFQRAAKLGVPVWASRHPDLTAYIASVLDAARVDVLSGRVSQILVSIQDASGVVVELVRFEMAVFDDAESDVDAGELEAHLRACLIKLDAAESSLAPLPPGCTFQMLIEMHEGDDAGPTAGGGALAAQWVPGEAHEGNMSGAGVCQLPLKTIDAGPLWIRVSVLEHRARKADAALTQ</sequence>
<accession>A0ABR4N004</accession>
<evidence type="ECO:0000313" key="4">
    <source>
        <dbReference type="Proteomes" id="UP001527925"/>
    </source>
</evidence>
<evidence type="ECO:0000259" key="2">
    <source>
        <dbReference type="PROSITE" id="PS50815"/>
    </source>
</evidence>
<dbReference type="EC" id="2.7.7.7" evidence="3"/>
<dbReference type="PROSITE" id="PS50815">
    <property type="entry name" value="HORMA"/>
    <property type="match status" value="1"/>
</dbReference>
<reference evidence="3 4" key="1">
    <citation type="submission" date="2023-09" db="EMBL/GenBank/DDBJ databases">
        <title>Pangenome analysis of Batrachochytrium dendrobatidis and related Chytrids.</title>
        <authorList>
            <person name="Yacoub M.N."/>
            <person name="Stajich J.E."/>
            <person name="James T.Y."/>
        </authorList>
    </citation>
    <scope>NUCLEOTIDE SEQUENCE [LARGE SCALE GENOMIC DNA]</scope>
    <source>
        <strain evidence="3 4">JEL0888</strain>
    </source>
</reference>
<protein>
    <submittedName>
        <fullName evidence="3">MAD2 mitotic arrest deficient-like 2</fullName>
        <ecNumber evidence="3">2.7.7.7</ecNumber>
    </submittedName>
</protein>
<proteinExistence type="inferred from homology"/>
<comment type="caution">
    <text evidence="3">The sequence shown here is derived from an EMBL/GenBank/DDBJ whole genome shotgun (WGS) entry which is preliminary data.</text>
</comment>
<comment type="similarity">
    <text evidence="1">Belongs to the MAD2 family.</text>
</comment>
<gene>
    <name evidence="3" type="primary">MAD2L2</name>
    <name evidence="3" type="ORF">HK105_207701</name>
</gene>
<dbReference type="SUPFAM" id="SSF56019">
    <property type="entry name" value="The spindle assembly checkpoint protein mad2"/>
    <property type="match status" value="1"/>
</dbReference>
<dbReference type="Gene3D" id="3.30.900.10">
    <property type="entry name" value="HORMA domain"/>
    <property type="match status" value="1"/>
</dbReference>
<dbReference type="InterPro" id="IPR045091">
    <property type="entry name" value="Mad2-like"/>
</dbReference>
<name>A0ABR4N004_9FUNG</name>
<dbReference type="InterPro" id="IPR036570">
    <property type="entry name" value="HORMA_dom_sf"/>
</dbReference>
<feature type="domain" description="HORMA" evidence="2">
    <location>
        <begin position="14"/>
        <end position="204"/>
    </location>
</feature>